<dbReference type="InterPro" id="IPR036864">
    <property type="entry name" value="Zn2-C6_fun-type_DNA-bd_sf"/>
</dbReference>
<gene>
    <name evidence="5" type="ORF">QBC47DRAFT_387187</name>
</gene>
<keyword evidence="3" id="KW-0812">Transmembrane</keyword>
<feature type="compositionally biased region" description="Low complexity" evidence="2">
    <location>
        <begin position="91"/>
        <end position="105"/>
    </location>
</feature>
<dbReference type="PROSITE" id="PS50048">
    <property type="entry name" value="ZN2_CY6_FUNGAL_2"/>
    <property type="match status" value="1"/>
</dbReference>
<feature type="transmembrane region" description="Helical" evidence="3">
    <location>
        <begin position="159"/>
        <end position="180"/>
    </location>
</feature>
<accession>A0AAJ0FA40</accession>
<protein>
    <recommendedName>
        <fullName evidence="4">Zn(2)-C6 fungal-type domain-containing protein</fullName>
    </recommendedName>
</protein>
<evidence type="ECO:0000256" key="1">
    <source>
        <dbReference type="ARBA" id="ARBA00023242"/>
    </source>
</evidence>
<dbReference type="PANTHER" id="PTHR47784">
    <property type="entry name" value="STEROL UPTAKE CONTROL PROTEIN 2"/>
    <property type="match status" value="1"/>
</dbReference>
<evidence type="ECO:0000313" key="5">
    <source>
        <dbReference type="EMBL" id="KAK1753824.1"/>
    </source>
</evidence>
<keyword evidence="1" id="KW-0539">Nucleus</keyword>
<dbReference type="InterPro" id="IPR001138">
    <property type="entry name" value="Zn2Cys6_DnaBD"/>
</dbReference>
<dbReference type="InterPro" id="IPR053157">
    <property type="entry name" value="Sterol_Uptake_Regulator"/>
</dbReference>
<evidence type="ECO:0000259" key="4">
    <source>
        <dbReference type="PROSITE" id="PS50048"/>
    </source>
</evidence>
<dbReference type="PANTHER" id="PTHR47784:SF5">
    <property type="entry name" value="STEROL UPTAKE CONTROL PROTEIN 2"/>
    <property type="match status" value="1"/>
</dbReference>
<dbReference type="PROSITE" id="PS00463">
    <property type="entry name" value="ZN2_CY6_FUNGAL_1"/>
    <property type="match status" value="1"/>
</dbReference>
<feature type="region of interest" description="Disordered" evidence="2">
    <location>
        <begin position="45"/>
        <end position="108"/>
    </location>
</feature>
<evidence type="ECO:0000256" key="3">
    <source>
        <dbReference type="SAM" id="Phobius"/>
    </source>
</evidence>
<dbReference type="Proteomes" id="UP001239445">
    <property type="component" value="Unassembled WGS sequence"/>
</dbReference>
<comment type="caution">
    <text evidence="5">The sequence shown here is derived from an EMBL/GenBank/DDBJ whole genome shotgun (WGS) entry which is preliminary data.</text>
</comment>
<dbReference type="AlphaFoldDB" id="A0AAJ0FA40"/>
<dbReference type="SMART" id="SM00066">
    <property type="entry name" value="GAL4"/>
    <property type="match status" value="1"/>
</dbReference>
<feature type="domain" description="Zn(2)-C6 fungal-type" evidence="4">
    <location>
        <begin position="14"/>
        <end position="43"/>
    </location>
</feature>
<dbReference type="Pfam" id="PF00172">
    <property type="entry name" value="Zn_clus"/>
    <property type="match status" value="1"/>
</dbReference>
<organism evidence="5 6">
    <name type="scientific">Echria macrotheca</name>
    <dbReference type="NCBI Taxonomy" id="438768"/>
    <lineage>
        <taxon>Eukaryota</taxon>
        <taxon>Fungi</taxon>
        <taxon>Dikarya</taxon>
        <taxon>Ascomycota</taxon>
        <taxon>Pezizomycotina</taxon>
        <taxon>Sordariomycetes</taxon>
        <taxon>Sordariomycetidae</taxon>
        <taxon>Sordariales</taxon>
        <taxon>Schizotheciaceae</taxon>
        <taxon>Echria</taxon>
    </lineage>
</organism>
<keyword evidence="3" id="KW-0472">Membrane</keyword>
<evidence type="ECO:0000313" key="6">
    <source>
        <dbReference type="Proteomes" id="UP001239445"/>
    </source>
</evidence>
<dbReference type="CDD" id="cd00067">
    <property type="entry name" value="GAL4"/>
    <property type="match status" value="1"/>
</dbReference>
<sequence>MATVRLGYTKSRNGCLRCKQRRVKCDENRPCLACVRHNVECSLLSSSDASTPGGPSKSTPLPRRPRARLRSPARERAPARALVSSQPSPASTSDQDVPDTPDTVDNSLSNYFPNNEADWVADLKLMHHFITVASNTLFQPDMTSPYGDLWQVHIPKLAFLYPFLLHHILAFSALHLAYVLPEEYRKYMLTASHHQSIALQGTRQGLSNITPENVDALFGSSSLVFVGALAAGRPSPDNPDGPTLESLVDIFYLSKGIGGLLNNSDSALRNGPFGPFFTLTATDVTSPVLDCVSAQIDKYLVRVMDMSREDPVRMIIESEIASLTICIKRALVSTRSPEYRIIASWPNLMTDKFISLLRQRHPAALGLLSYFCVIMHATEPGYWFTRGWSFRIIQDISRSMTAPWDQDSVWALDWMTGRSGTAHSLPGIIQSTY</sequence>
<keyword evidence="3" id="KW-1133">Transmembrane helix</keyword>
<dbReference type="SUPFAM" id="SSF57701">
    <property type="entry name" value="Zn2/Cys6 DNA-binding domain"/>
    <property type="match status" value="1"/>
</dbReference>
<dbReference type="GO" id="GO:0008270">
    <property type="term" value="F:zinc ion binding"/>
    <property type="evidence" value="ECO:0007669"/>
    <property type="project" value="InterPro"/>
</dbReference>
<dbReference type="EMBL" id="MU839837">
    <property type="protein sequence ID" value="KAK1753824.1"/>
    <property type="molecule type" value="Genomic_DNA"/>
</dbReference>
<reference evidence="5" key="1">
    <citation type="submission" date="2023-06" db="EMBL/GenBank/DDBJ databases">
        <title>Genome-scale phylogeny and comparative genomics of the fungal order Sordariales.</title>
        <authorList>
            <consortium name="Lawrence Berkeley National Laboratory"/>
            <person name="Hensen N."/>
            <person name="Bonometti L."/>
            <person name="Westerberg I."/>
            <person name="Brannstrom I.O."/>
            <person name="Guillou S."/>
            <person name="Cros-Aarteil S."/>
            <person name="Calhoun S."/>
            <person name="Haridas S."/>
            <person name="Kuo A."/>
            <person name="Mondo S."/>
            <person name="Pangilinan J."/>
            <person name="Riley R."/>
            <person name="Labutti K."/>
            <person name="Andreopoulos B."/>
            <person name="Lipzen A."/>
            <person name="Chen C."/>
            <person name="Yanf M."/>
            <person name="Daum C."/>
            <person name="Ng V."/>
            <person name="Clum A."/>
            <person name="Steindorff A."/>
            <person name="Ohm R."/>
            <person name="Martin F."/>
            <person name="Silar P."/>
            <person name="Natvig D."/>
            <person name="Lalanne C."/>
            <person name="Gautier V."/>
            <person name="Ament-Velasquez S.L."/>
            <person name="Kruys A."/>
            <person name="Hutchinson M.I."/>
            <person name="Powell A.J."/>
            <person name="Barry K."/>
            <person name="Miller A.N."/>
            <person name="Grigoriev I.V."/>
            <person name="Debuchy R."/>
            <person name="Gladieux P."/>
            <person name="Thoren M.H."/>
            <person name="Johannesson H."/>
        </authorList>
    </citation>
    <scope>NUCLEOTIDE SEQUENCE</scope>
    <source>
        <strain evidence="5">PSN4</strain>
    </source>
</reference>
<name>A0AAJ0FA40_9PEZI</name>
<keyword evidence="6" id="KW-1185">Reference proteome</keyword>
<evidence type="ECO:0000256" key="2">
    <source>
        <dbReference type="SAM" id="MobiDB-lite"/>
    </source>
</evidence>
<proteinExistence type="predicted"/>
<dbReference type="Gene3D" id="4.10.240.10">
    <property type="entry name" value="Zn(2)-C6 fungal-type DNA-binding domain"/>
    <property type="match status" value="1"/>
</dbReference>
<dbReference type="GO" id="GO:0001228">
    <property type="term" value="F:DNA-binding transcription activator activity, RNA polymerase II-specific"/>
    <property type="evidence" value="ECO:0007669"/>
    <property type="project" value="TreeGrafter"/>
</dbReference>